<gene>
    <name evidence="9" type="ORF">H9632_05760</name>
</gene>
<evidence type="ECO:0000256" key="4">
    <source>
        <dbReference type="ARBA" id="ARBA00022692"/>
    </source>
</evidence>
<comment type="subcellular location">
    <subcellularLocation>
        <location evidence="1">Membrane</location>
        <topology evidence="1">Multi-pass membrane protein</topology>
    </subcellularLocation>
</comment>
<evidence type="ECO:0000256" key="5">
    <source>
        <dbReference type="ARBA" id="ARBA00022989"/>
    </source>
</evidence>
<dbReference type="PANTHER" id="PTHR48090">
    <property type="entry name" value="UNDECAPRENYL-PHOSPHATE 4-DEOXY-4-FORMAMIDO-L-ARABINOSE TRANSFERASE-RELATED"/>
    <property type="match status" value="1"/>
</dbReference>
<keyword evidence="5 7" id="KW-1133">Transmembrane helix</keyword>
<dbReference type="InterPro" id="IPR001173">
    <property type="entry name" value="Glyco_trans_2-like"/>
</dbReference>
<dbReference type="Proteomes" id="UP000600565">
    <property type="component" value="Unassembled WGS sequence"/>
</dbReference>
<proteinExistence type="predicted"/>
<reference evidence="9 10" key="1">
    <citation type="submission" date="2020-08" db="EMBL/GenBank/DDBJ databases">
        <title>A Genomic Blueprint of the Chicken Gut Microbiome.</title>
        <authorList>
            <person name="Gilroy R."/>
            <person name="Ravi A."/>
            <person name="Getino M."/>
            <person name="Pursley I."/>
            <person name="Horton D.L."/>
            <person name="Alikhan N.-F."/>
            <person name="Baker D."/>
            <person name="Gharbi K."/>
            <person name="Hall N."/>
            <person name="Watson M."/>
            <person name="Adriaenssens E.M."/>
            <person name="Foster-Nyarko E."/>
            <person name="Jarju S."/>
            <person name="Secka A."/>
            <person name="Antonio M."/>
            <person name="Oren A."/>
            <person name="Chaudhuri R."/>
            <person name="La Ragione R.M."/>
            <person name="Hildebrand F."/>
            <person name="Pallen M.J."/>
        </authorList>
    </citation>
    <scope>NUCLEOTIDE SEQUENCE [LARGE SCALE GENOMIC DNA]</scope>
    <source>
        <strain evidence="9 10">Sa1YVA6</strain>
    </source>
</reference>
<dbReference type="RefSeq" id="WP_191703169.1">
    <property type="nucleotide sequence ID" value="NZ_JACSPW010000004.1"/>
</dbReference>
<evidence type="ECO:0000256" key="7">
    <source>
        <dbReference type="SAM" id="Phobius"/>
    </source>
</evidence>
<dbReference type="InterPro" id="IPR029044">
    <property type="entry name" value="Nucleotide-diphossugar_trans"/>
</dbReference>
<evidence type="ECO:0000256" key="3">
    <source>
        <dbReference type="ARBA" id="ARBA00022679"/>
    </source>
</evidence>
<feature type="transmembrane region" description="Helical" evidence="7">
    <location>
        <begin position="260"/>
        <end position="284"/>
    </location>
</feature>
<sequence length="313" mass="35668">MKLLSIILPAYNEEENINLSYNVISELMYNNSIDYELVYINDGSKDNTWDRIEEISRDDKVLAINFSRNFGKEAAIEAGLKMCNGDCAVVLDCDLQHPPDMIISMYRLWEVGYEVIEGVKVSRGKESFVYKLFSKIFYSSISKVTKFKMDKSSDFKLLDRKVINELNQLPEKNRFFRALSYWVGFKQATVEFEVQERVNGESKWSFGSLIKYAISNITSFTSAPLHLVSLIGVIYLIFATLLGGYSLISYFTGNSLEGFTTIILLLLLVGGTITLSIGILGIYINKIFEEIKSRPSYIISKKIHGKTKVKVYE</sequence>
<comment type="caution">
    <text evidence="9">The sequence shown here is derived from an EMBL/GenBank/DDBJ whole genome shotgun (WGS) entry which is preliminary data.</text>
</comment>
<keyword evidence="4 7" id="KW-0812">Transmembrane</keyword>
<evidence type="ECO:0000256" key="2">
    <source>
        <dbReference type="ARBA" id="ARBA00022676"/>
    </source>
</evidence>
<evidence type="ECO:0000259" key="8">
    <source>
        <dbReference type="Pfam" id="PF00535"/>
    </source>
</evidence>
<dbReference type="SUPFAM" id="SSF53448">
    <property type="entry name" value="Nucleotide-diphospho-sugar transferases"/>
    <property type="match status" value="1"/>
</dbReference>
<name>A0ABR8XKV6_9BACL</name>
<dbReference type="InterPro" id="IPR050256">
    <property type="entry name" value="Glycosyltransferase_2"/>
</dbReference>
<dbReference type="Pfam" id="PF00535">
    <property type="entry name" value="Glycos_transf_2"/>
    <property type="match status" value="1"/>
</dbReference>
<evidence type="ECO:0000256" key="6">
    <source>
        <dbReference type="ARBA" id="ARBA00023136"/>
    </source>
</evidence>
<feature type="domain" description="Glycosyltransferase 2-like" evidence="8">
    <location>
        <begin position="5"/>
        <end position="159"/>
    </location>
</feature>
<evidence type="ECO:0000313" key="10">
    <source>
        <dbReference type="Proteomes" id="UP000600565"/>
    </source>
</evidence>
<keyword evidence="10" id="KW-1185">Reference proteome</keyword>
<dbReference type="EMBL" id="JACSPW010000004">
    <property type="protein sequence ID" value="MBD8032566.1"/>
    <property type="molecule type" value="Genomic_DNA"/>
</dbReference>
<keyword evidence="2" id="KW-0328">Glycosyltransferase</keyword>
<keyword evidence="6 7" id="KW-0472">Membrane</keyword>
<evidence type="ECO:0000256" key="1">
    <source>
        <dbReference type="ARBA" id="ARBA00004141"/>
    </source>
</evidence>
<feature type="transmembrane region" description="Helical" evidence="7">
    <location>
        <begin position="227"/>
        <end position="248"/>
    </location>
</feature>
<evidence type="ECO:0000313" key="9">
    <source>
        <dbReference type="EMBL" id="MBD8032566.1"/>
    </source>
</evidence>
<dbReference type="CDD" id="cd04187">
    <property type="entry name" value="DPM1_like_bac"/>
    <property type="match status" value="1"/>
</dbReference>
<protein>
    <submittedName>
        <fullName evidence="9">Glycosyltransferase family 2 protein</fullName>
    </submittedName>
</protein>
<dbReference type="PANTHER" id="PTHR48090:SF1">
    <property type="entry name" value="PROPHAGE BACTOPRENOL GLUCOSYL TRANSFERASE HOMOLOG"/>
    <property type="match status" value="1"/>
</dbReference>
<keyword evidence="3" id="KW-0808">Transferase</keyword>
<dbReference type="Gene3D" id="3.90.550.10">
    <property type="entry name" value="Spore Coat Polysaccharide Biosynthesis Protein SpsA, Chain A"/>
    <property type="match status" value="1"/>
</dbReference>
<organism evidence="9 10">
    <name type="scientific">Solibacillus merdavium</name>
    <dbReference type="NCBI Taxonomy" id="2762218"/>
    <lineage>
        <taxon>Bacteria</taxon>
        <taxon>Bacillati</taxon>
        <taxon>Bacillota</taxon>
        <taxon>Bacilli</taxon>
        <taxon>Bacillales</taxon>
        <taxon>Caryophanaceae</taxon>
        <taxon>Solibacillus</taxon>
    </lineage>
</organism>
<accession>A0ABR8XKV6</accession>